<evidence type="ECO:0000256" key="3">
    <source>
        <dbReference type="ARBA" id="ARBA00022679"/>
    </source>
</evidence>
<evidence type="ECO:0000256" key="1">
    <source>
        <dbReference type="ARBA" id="ARBA00004141"/>
    </source>
</evidence>
<organism evidence="10 11">
    <name type="scientific">Phreatobacter aquaticus</name>
    <dbReference type="NCBI Taxonomy" id="2570229"/>
    <lineage>
        <taxon>Bacteria</taxon>
        <taxon>Pseudomonadati</taxon>
        <taxon>Pseudomonadota</taxon>
        <taxon>Alphaproteobacteria</taxon>
        <taxon>Hyphomicrobiales</taxon>
        <taxon>Phreatobacteraceae</taxon>
        <taxon>Phreatobacter</taxon>
    </lineage>
</organism>
<dbReference type="InterPro" id="IPR001173">
    <property type="entry name" value="Glyco_trans_2-like"/>
</dbReference>
<dbReference type="InterPro" id="IPR029044">
    <property type="entry name" value="Nucleotide-diphossugar_trans"/>
</dbReference>
<feature type="region of interest" description="Disordered" evidence="7">
    <location>
        <begin position="329"/>
        <end position="348"/>
    </location>
</feature>
<keyword evidence="5 8" id="KW-1133">Transmembrane helix</keyword>
<feature type="domain" description="Glycosyltransferase 2-like" evidence="9">
    <location>
        <begin position="22"/>
        <end position="155"/>
    </location>
</feature>
<feature type="transmembrane region" description="Helical" evidence="8">
    <location>
        <begin position="254"/>
        <end position="278"/>
    </location>
</feature>
<dbReference type="KEGG" id="paqt:E8L99_09600"/>
<sequence>MTINNGRVIAFPGAEAQPFGLTIVVPAYNEAEALPHTHQKLLAFARSLKEKRGLAVEILYVDDGSRDGTLAVANALAADGADVQVLSFSRNFGKEAALLAGLDNARYGAVIFMDADGQHPTSIAETLVSRWLDDGYDVAFTYKAHRRDEPKLRTLFVNAFYGLVNSGVRHKIPADAGDFRLLSPRAAAALRQLPERGRFFKGLSSWVGFRQIGVPYEPDPRLQGEAKWSFLGLLAFSIEGLTSFSIVPLRMASLFGAVLATFAFLYGLVIVIETLVFGHNVPGYPSLFVGMMFIGGVQLLMIGVLGEYIGKILSEMKGRPVYLVGEQSLKRASEQPASERGQSTKSGE</sequence>
<dbReference type="PANTHER" id="PTHR48090:SF1">
    <property type="entry name" value="PROPHAGE BACTOPRENOL GLUCOSYL TRANSFERASE HOMOLOG"/>
    <property type="match status" value="1"/>
</dbReference>
<dbReference type="Gene3D" id="3.90.550.10">
    <property type="entry name" value="Spore Coat Polysaccharide Biosynthesis Protein SpsA, Chain A"/>
    <property type="match status" value="1"/>
</dbReference>
<dbReference type="GO" id="GO:0016757">
    <property type="term" value="F:glycosyltransferase activity"/>
    <property type="evidence" value="ECO:0007669"/>
    <property type="project" value="UniProtKB-KW"/>
</dbReference>
<reference evidence="10 11" key="1">
    <citation type="submission" date="2019-04" db="EMBL/GenBank/DDBJ databases">
        <title>Phreatobacter aquaticus sp. nov.</title>
        <authorList>
            <person name="Choi A."/>
            <person name="Baek K."/>
        </authorList>
    </citation>
    <scope>NUCLEOTIDE SEQUENCE [LARGE SCALE GENOMIC DNA]</scope>
    <source>
        <strain evidence="10 11">NMCR1094</strain>
    </source>
</reference>
<keyword evidence="4 8" id="KW-0812">Transmembrane</keyword>
<evidence type="ECO:0000256" key="2">
    <source>
        <dbReference type="ARBA" id="ARBA00022676"/>
    </source>
</evidence>
<dbReference type="AlphaFoldDB" id="A0A4D7QJB1"/>
<dbReference type="CDD" id="cd04187">
    <property type="entry name" value="DPM1_like_bac"/>
    <property type="match status" value="1"/>
</dbReference>
<dbReference type="PANTHER" id="PTHR48090">
    <property type="entry name" value="UNDECAPRENYL-PHOSPHATE 4-DEOXY-4-FORMAMIDO-L-ARABINOSE TRANSFERASE-RELATED"/>
    <property type="match status" value="1"/>
</dbReference>
<dbReference type="EMBL" id="CP039865">
    <property type="protein sequence ID" value="QCK85993.1"/>
    <property type="molecule type" value="Genomic_DNA"/>
</dbReference>
<feature type="transmembrane region" description="Helical" evidence="8">
    <location>
        <begin position="284"/>
        <end position="309"/>
    </location>
</feature>
<proteinExistence type="predicted"/>
<evidence type="ECO:0000256" key="6">
    <source>
        <dbReference type="ARBA" id="ARBA00023136"/>
    </source>
</evidence>
<comment type="subcellular location">
    <subcellularLocation>
        <location evidence="1">Membrane</location>
        <topology evidence="1">Multi-pass membrane protein</topology>
    </subcellularLocation>
</comment>
<evidence type="ECO:0000259" key="9">
    <source>
        <dbReference type="Pfam" id="PF00535"/>
    </source>
</evidence>
<dbReference type="OrthoDB" id="9807795at2"/>
<evidence type="ECO:0000256" key="4">
    <source>
        <dbReference type="ARBA" id="ARBA00022692"/>
    </source>
</evidence>
<keyword evidence="11" id="KW-1185">Reference proteome</keyword>
<evidence type="ECO:0000256" key="7">
    <source>
        <dbReference type="SAM" id="MobiDB-lite"/>
    </source>
</evidence>
<dbReference type="RefSeq" id="WP_137099325.1">
    <property type="nucleotide sequence ID" value="NZ_CP039865.1"/>
</dbReference>
<dbReference type="GO" id="GO:0005886">
    <property type="term" value="C:plasma membrane"/>
    <property type="evidence" value="ECO:0007669"/>
    <property type="project" value="TreeGrafter"/>
</dbReference>
<gene>
    <name evidence="10" type="ORF">E8L99_09600</name>
</gene>
<keyword evidence="2" id="KW-0328">Glycosyltransferase</keyword>
<dbReference type="Pfam" id="PF00535">
    <property type="entry name" value="Glycos_transf_2"/>
    <property type="match status" value="1"/>
</dbReference>
<evidence type="ECO:0000313" key="11">
    <source>
        <dbReference type="Proteomes" id="UP000298588"/>
    </source>
</evidence>
<keyword evidence="6 8" id="KW-0472">Membrane</keyword>
<accession>A0A4D7QJB1</accession>
<name>A0A4D7QJB1_9HYPH</name>
<dbReference type="InterPro" id="IPR050256">
    <property type="entry name" value="Glycosyltransferase_2"/>
</dbReference>
<dbReference type="SUPFAM" id="SSF53448">
    <property type="entry name" value="Nucleotide-diphospho-sugar transferases"/>
    <property type="match status" value="1"/>
</dbReference>
<evidence type="ECO:0000313" key="10">
    <source>
        <dbReference type="EMBL" id="QCK85993.1"/>
    </source>
</evidence>
<protein>
    <submittedName>
        <fullName evidence="10">Glycosyltransferase family 2 protein</fullName>
    </submittedName>
</protein>
<keyword evidence="3 10" id="KW-0808">Transferase</keyword>
<dbReference type="Proteomes" id="UP000298588">
    <property type="component" value="Chromosome"/>
</dbReference>
<evidence type="ECO:0000256" key="5">
    <source>
        <dbReference type="ARBA" id="ARBA00022989"/>
    </source>
</evidence>
<evidence type="ECO:0000256" key="8">
    <source>
        <dbReference type="SAM" id="Phobius"/>
    </source>
</evidence>